<accession>A0A1Q9DXE3</accession>
<reference evidence="10 11" key="1">
    <citation type="submission" date="2016-02" db="EMBL/GenBank/DDBJ databases">
        <title>Genome analysis of coral dinoflagellate symbionts highlights evolutionary adaptations to a symbiotic lifestyle.</title>
        <authorList>
            <person name="Aranda M."/>
            <person name="Li Y."/>
            <person name="Liew Y.J."/>
            <person name="Baumgarten S."/>
            <person name="Simakov O."/>
            <person name="Wilson M."/>
            <person name="Piel J."/>
            <person name="Ashoor H."/>
            <person name="Bougouffa S."/>
            <person name="Bajic V.B."/>
            <person name="Ryu T."/>
            <person name="Ravasi T."/>
            <person name="Bayer T."/>
            <person name="Micklem G."/>
            <person name="Kim H."/>
            <person name="Bhak J."/>
            <person name="Lajeunesse T.C."/>
            <person name="Voolstra C.R."/>
        </authorList>
    </citation>
    <scope>NUCLEOTIDE SEQUENCE [LARGE SCALE GENOMIC DNA]</scope>
    <source>
        <strain evidence="10 11">CCMP2467</strain>
    </source>
</reference>
<evidence type="ECO:0000256" key="4">
    <source>
        <dbReference type="ARBA" id="ARBA00022989"/>
    </source>
</evidence>
<keyword evidence="7" id="KW-0407">Ion channel</keyword>
<evidence type="ECO:0000256" key="3">
    <source>
        <dbReference type="ARBA" id="ARBA00022692"/>
    </source>
</evidence>
<dbReference type="SUPFAM" id="SSF81324">
    <property type="entry name" value="Voltage-gated potassium channels"/>
    <property type="match status" value="1"/>
</dbReference>
<keyword evidence="11" id="KW-1185">Reference proteome</keyword>
<dbReference type="Gene3D" id="2.60.120.10">
    <property type="entry name" value="Jelly Rolls"/>
    <property type="match status" value="1"/>
</dbReference>
<feature type="transmembrane region" description="Helical" evidence="9">
    <location>
        <begin position="623"/>
        <end position="646"/>
    </location>
</feature>
<dbReference type="OrthoDB" id="410193at2759"/>
<evidence type="ECO:0000256" key="2">
    <source>
        <dbReference type="ARBA" id="ARBA00022448"/>
    </source>
</evidence>
<feature type="region of interest" description="Disordered" evidence="8">
    <location>
        <begin position="173"/>
        <end position="228"/>
    </location>
</feature>
<feature type="transmembrane region" description="Helical" evidence="9">
    <location>
        <begin position="755"/>
        <end position="776"/>
    </location>
</feature>
<dbReference type="InterPro" id="IPR027359">
    <property type="entry name" value="Volt_channel_dom_sf"/>
</dbReference>
<dbReference type="SUPFAM" id="SSF51206">
    <property type="entry name" value="cAMP-binding domain-like"/>
    <property type="match status" value="1"/>
</dbReference>
<gene>
    <name evidence="10" type="ORF">AK812_SmicGene17536</name>
</gene>
<dbReference type="GO" id="GO:0005249">
    <property type="term" value="F:voltage-gated potassium channel activity"/>
    <property type="evidence" value="ECO:0007669"/>
    <property type="project" value="InterPro"/>
</dbReference>
<proteinExistence type="predicted"/>
<comment type="subcellular location">
    <subcellularLocation>
        <location evidence="1">Membrane</location>
        <topology evidence="1">Multi-pass membrane protein</topology>
    </subcellularLocation>
</comment>
<evidence type="ECO:0000313" key="10">
    <source>
        <dbReference type="EMBL" id="OLP99842.1"/>
    </source>
</evidence>
<keyword evidence="6 9" id="KW-0472">Membrane</keyword>
<dbReference type="PANTHER" id="PTHR11537">
    <property type="entry name" value="VOLTAGE-GATED POTASSIUM CHANNEL"/>
    <property type="match status" value="1"/>
</dbReference>
<feature type="compositionally biased region" description="Basic and acidic residues" evidence="8">
    <location>
        <begin position="200"/>
        <end position="209"/>
    </location>
</feature>
<name>A0A1Q9DXE3_SYMMI</name>
<dbReference type="GO" id="GO:0001508">
    <property type="term" value="P:action potential"/>
    <property type="evidence" value="ECO:0007669"/>
    <property type="project" value="TreeGrafter"/>
</dbReference>
<dbReference type="Proteomes" id="UP000186817">
    <property type="component" value="Unassembled WGS sequence"/>
</dbReference>
<comment type="caution">
    <text evidence="10">The sequence shown here is derived from an EMBL/GenBank/DDBJ whole genome shotgun (WGS) entry which is preliminary data.</text>
</comment>
<dbReference type="InterPro" id="IPR028325">
    <property type="entry name" value="VG_K_chnl"/>
</dbReference>
<evidence type="ECO:0008006" key="12">
    <source>
        <dbReference type="Google" id="ProtNLM"/>
    </source>
</evidence>
<evidence type="ECO:0000256" key="5">
    <source>
        <dbReference type="ARBA" id="ARBA00023065"/>
    </source>
</evidence>
<sequence length="783" mass="89714">MTHLEKRILKYKIKQQEEWMNLHPAFRRDYELMLQRVNFEPFREVFLSDGARMGCPWRYCSRLPIKAFRTMLCVPGDLHRPLYLIHSGAIALLDQVPSSEELGSAKDAPWKKPRVILRQGWFVNEKSLFGQPSSSYALAVEDGEVLFWTEEQWWKMTNEHPLMMQEISKAVMRQQGEHHFHRDPEKRRRGSELSLEDIDTDRLMRREVSPSEVETSPGDDENSDEEELVKVSFPSETPEESTLTLCSPINLGETFEREELQKLPQLQTRIMEMHFAKALGEQGFFRNALLPEKSSDDYLPDLPKMLIDDLRLAYYTFAEKGDQSGDVQGKIVLPASRVIDALLYVGIFHILAEEVNKKDLTLEEFLQLGRECHLARLRPEQLAKIEELCRSHEHEVHGQMQLLVADVSHMLKMLLGIYLDFAINDAVSAAWGQETAPDTHVTHKQFAGIVSFYVKRRERDWKLLQGVFELMGTETLSGSLDKDLLEECRARRSEDTDGDTTPHEEMLWAADWIRRGEGRGLHLDTCSLLTVFLTNLQRGKGRLPPKSAMSEEDVRPKRAWDRLLHSAMKKKGSLASQSPVSNIDFSKKMLVDQPQSTFGDSPAWAQAIIDLLERPQTSIAAGVVGYTMLVWTVASVVAIIAEPMISGLDEDQSEDDRLFWLGCDMFFAGIFTIETGLFLRNVVEILLRIVARCALRPGWRTLFDFFSQPLNIMDAIVVTEIYFDHLLHQPALRLFILERFARLARVFRLCKFKGYGCPMLAPLTAVLVVIMGTYLLNLEGVIE</sequence>
<evidence type="ECO:0000256" key="1">
    <source>
        <dbReference type="ARBA" id="ARBA00004141"/>
    </source>
</evidence>
<evidence type="ECO:0000256" key="9">
    <source>
        <dbReference type="SAM" id="Phobius"/>
    </source>
</evidence>
<evidence type="ECO:0000256" key="8">
    <source>
        <dbReference type="SAM" id="MobiDB-lite"/>
    </source>
</evidence>
<dbReference type="InterPro" id="IPR014710">
    <property type="entry name" value="RmlC-like_jellyroll"/>
</dbReference>
<dbReference type="GO" id="GO:0008076">
    <property type="term" value="C:voltage-gated potassium channel complex"/>
    <property type="evidence" value="ECO:0007669"/>
    <property type="project" value="InterPro"/>
</dbReference>
<dbReference type="InterPro" id="IPR018490">
    <property type="entry name" value="cNMP-bd_dom_sf"/>
</dbReference>
<keyword evidence="4 9" id="KW-1133">Transmembrane helix</keyword>
<feature type="compositionally biased region" description="Basic and acidic residues" evidence="8">
    <location>
        <begin position="175"/>
        <end position="186"/>
    </location>
</feature>
<keyword evidence="2" id="KW-0813">Transport</keyword>
<protein>
    <recommendedName>
        <fullName evidence="12">Cyclic nucleotide-binding domain-containing protein</fullName>
    </recommendedName>
</protein>
<feature type="compositionally biased region" description="Acidic residues" evidence="8">
    <location>
        <begin position="217"/>
        <end position="227"/>
    </location>
</feature>
<dbReference type="EMBL" id="LSRX01000348">
    <property type="protein sequence ID" value="OLP99842.1"/>
    <property type="molecule type" value="Genomic_DNA"/>
</dbReference>
<evidence type="ECO:0000256" key="7">
    <source>
        <dbReference type="ARBA" id="ARBA00023303"/>
    </source>
</evidence>
<dbReference type="Gene3D" id="1.20.120.350">
    <property type="entry name" value="Voltage-gated potassium channels. Chain C"/>
    <property type="match status" value="1"/>
</dbReference>
<dbReference type="PANTHER" id="PTHR11537:SF254">
    <property type="entry name" value="POTASSIUM VOLTAGE-GATED CHANNEL PROTEIN SHAB"/>
    <property type="match status" value="1"/>
</dbReference>
<keyword evidence="5" id="KW-0406">Ion transport</keyword>
<keyword evidence="3 9" id="KW-0812">Transmembrane</keyword>
<dbReference type="AlphaFoldDB" id="A0A1Q9DXE3"/>
<organism evidence="10 11">
    <name type="scientific">Symbiodinium microadriaticum</name>
    <name type="common">Dinoflagellate</name>
    <name type="synonym">Zooxanthella microadriatica</name>
    <dbReference type="NCBI Taxonomy" id="2951"/>
    <lineage>
        <taxon>Eukaryota</taxon>
        <taxon>Sar</taxon>
        <taxon>Alveolata</taxon>
        <taxon>Dinophyceae</taxon>
        <taxon>Suessiales</taxon>
        <taxon>Symbiodiniaceae</taxon>
        <taxon>Symbiodinium</taxon>
    </lineage>
</organism>
<evidence type="ECO:0000256" key="6">
    <source>
        <dbReference type="ARBA" id="ARBA00023136"/>
    </source>
</evidence>
<evidence type="ECO:0000313" key="11">
    <source>
        <dbReference type="Proteomes" id="UP000186817"/>
    </source>
</evidence>